<dbReference type="SUPFAM" id="SSF54197">
    <property type="entry name" value="HIT-like"/>
    <property type="match status" value="1"/>
</dbReference>
<dbReference type="InterPro" id="IPR036265">
    <property type="entry name" value="HIT-like_sf"/>
</dbReference>
<dbReference type="Gene3D" id="3.30.428.10">
    <property type="entry name" value="HIT-like"/>
    <property type="match status" value="1"/>
</dbReference>
<comment type="caution">
    <text evidence="3">The sequence shown here is derived from an EMBL/GenBank/DDBJ whole genome shotgun (WGS) entry which is preliminary data.</text>
</comment>
<feature type="domain" description="HIT" evidence="2">
    <location>
        <begin position="15"/>
        <end position="122"/>
    </location>
</feature>
<keyword evidence="4" id="KW-1185">Reference proteome</keyword>
<accession>A0ABV2L9H6</accession>
<organism evidence="3 4">
    <name type="scientific">Methylobacterium goesingense</name>
    <dbReference type="NCBI Taxonomy" id="243690"/>
    <lineage>
        <taxon>Bacteria</taxon>
        <taxon>Pseudomonadati</taxon>
        <taxon>Pseudomonadota</taxon>
        <taxon>Alphaproteobacteria</taxon>
        <taxon>Hyphomicrobiales</taxon>
        <taxon>Methylobacteriaceae</taxon>
        <taxon>Methylobacterium</taxon>
    </lineage>
</organism>
<dbReference type="PRINTS" id="PR00332">
    <property type="entry name" value="HISTRIAD"/>
</dbReference>
<dbReference type="PANTHER" id="PTHR46648:SF1">
    <property type="entry name" value="ADENOSINE 5'-MONOPHOSPHORAMIDASE HNT1"/>
    <property type="match status" value="1"/>
</dbReference>
<evidence type="ECO:0000313" key="3">
    <source>
        <dbReference type="EMBL" id="MET3694502.1"/>
    </source>
</evidence>
<evidence type="ECO:0000256" key="1">
    <source>
        <dbReference type="PROSITE-ProRule" id="PRU00464"/>
    </source>
</evidence>
<dbReference type="InterPro" id="IPR039384">
    <property type="entry name" value="HINT"/>
</dbReference>
<evidence type="ECO:0000313" key="4">
    <source>
        <dbReference type="Proteomes" id="UP001549145"/>
    </source>
</evidence>
<proteinExistence type="predicted"/>
<dbReference type="PROSITE" id="PS51084">
    <property type="entry name" value="HIT_2"/>
    <property type="match status" value="1"/>
</dbReference>
<protein>
    <submittedName>
        <fullName evidence="3">Histidine triad (HIT) family protein</fullName>
    </submittedName>
</protein>
<evidence type="ECO:0000259" key="2">
    <source>
        <dbReference type="PROSITE" id="PS51084"/>
    </source>
</evidence>
<dbReference type="InterPro" id="IPR001310">
    <property type="entry name" value="Histidine_triad_HIT"/>
</dbReference>
<dbReference type="Proteomes" id="UP001549145">
    <property type="component" value="Unassembled WGS sequence"/>
</dbReference>
<gene>
    <name evidence="3" type="ORF">ABID43_004064</name>
</gene>
<dbReference type="InterPro" id="IPR011146">
    <property type="entry name" value="HIT-like"/>
</dbReference>
<dbReference type="Pfam" id="PF01230">
    <property type="entry name" value="HIT"/>
    <property type="match status" value="1"/>
</dbReference>
<sequence>MTDTHHAPAYDPDNIFAKILRGQIPAERVYEDADTLAFMDVMPQGDGHTLVIPKAPARGLLDADPDSLAAVARTVQRVARAVKTAFAAEGLTVFQYNEPAGGQTVFHLHVHIVPRFEGVPLQRHTGGMADKAVLAEHAARIRAALAAG</sequence>
<feature type="short sequence motif" description="Histidine triad motif" evidence="1">
    <location>
        <begin position="107"/>
        <end position="111"/>
    </location>
</feature>
<dbReference type="PANTHER" id="PTHR46648">
    <property type="entry name" value="HIT FAMILY PROTEIN 1"/>
    <property type="match status" value="1"/>
</dbReference>
<name>A0ABV2L9H6_9HYPH</name>
<dbReference type="CDD" id="cd01277">
    <property type="entry name" value="HINT_subgroup"/>
    <property type="match status" value="1"/>
</dbReference>
<dbReference type="RefSeq" id="WP_238281014.1">
    <property type="nucleotide sequence ID" value="NZ_BPQL01000113.1"/>
</dbReference>
<dbReference type="EMBL" id="JBEPMM010000015">
    <property type="protein sequence ID" value="MET3694502.1"/>
    <property type="molecule type" value="Genomic_DNA"/>
</dbReference>
<reference evidence="3 4" key="1">
    <citation type="submission" date="2024-06" db="EMBL/GenBank/DDBJ databases">
        <title>Genomic Encyclopedia of Type Strains, Phase IV (KMG-IV): sequencing the most valuable type-strain genomes for metagenomic binning, comparative biology and taxonomic classification.</title>
        <authorList>
            <person name="Goeker M."/>
        </authorList>
    </citation>
    <scope>NUCLEOTIDE SEQUENCE [LARGE SCALE GENOMIC DNA]</scope>
    <source>
        <strain evidence="3 4">DSM 21331</strain>
    </source>
</reference>